<feature type="compositionally biased region" description="Basic and acidic residues" evidence="2">
    <location>
        <begin position="403"/>
        <end position="433"/>
    </location>
</feature>
<feature type="compositionally biased region" description="Basic residues" evidence="2">
    <location>
        <begin position="476"/>
        <end position="492"/>
    </location>
</feature>
<reference evidence="4" key="1">
    <citation type="submission" date="2016-05" db="EMBL/GenBank/DDBJ databases">
        <authorList>
            <person name="Naeem Raeece"/>
        </authorList>
    </citation>
    <scope>NUCLEOTIDE SEQUENCE [LARGE SCALE GENOMIC DNA]</scope>
</reference>
<gene>
    <name evidence="3" type="ORF">POVWA1_001490</name>
</gene>
<feature type="compositionally biased region" description="Basic and acidic residues" evidence="2">
    <location>
        <begin position="526"/>
        <end position="535"/>
    </location>
</feature>
<accession>A0A1A8YG17</accession>
<feature type="compositionally biased region" description="Basic residues" evidence="2">
    <location>
        <begin position="301"/>
        <end position="315"/>
    </location>
</feature>
<dbReference type="InterPro" id="IPR010516">
    <property type="entry name" value="SAP18"/>
</dbReference>
<feature type="compositionally biased region" description="Basic residues" evidence="2">
    <location>
        <begin position="863"/>
        <end position="890"/>
    </location>
</feature>
<dbReference type="GO" id="GO:0003714">
    <property type="term" value="F:transcription corepressor activity"/>
    <property type="evidence" value="ECO:0007669"/>
    <property type="project" value="TreeGrafter"/>
</dbReference>
<feature type="region of interest" description="Disordered" evidence="2">
    <location>
        <begin position="853"/>
        <end position="894"/>
    </location>
</feature>
<feature type="compositionally biased region" description="Low complexity" evidence="2">
    <location>
        <begin position="1"/>
        <end position="17"/>
    </location>
</feature>
<sequence length="948" mass="111092">MASRVSKSISLSVGSLSKIERGKNDESRNKYTMKKDDMDGVFNADLGDKAQKLRSNGDYSDNNKDEKNKKYNDNDIQNDRKEKSYSDKDDNTANSVKNPHDEAIKKKECINSERDIQLEQSGKEKKDDELKVSTLGENSSRSKKKKKKRSYSNYTIMSLTSISDRDSGSGSDETEDTKKKSKKKTKTKSSNHKANKNKDDYEEKRKRRHNSRDNSPSSPRRTDDSSLKRKKQKKEKGRERSYSPLSSIQSYDSYEKPRRKDEKKKNQWKEEYKKKVYSKLSSISMSSLYDDDDDEYDRDRGRRHSRGRSHSRNRSRSRDRSRDRVKCEKNKGNPRKRTSRERYTKRNSNGCGGKYEEGKKHKSKNDKEKNYNRRRDSRDSFARSISSEESDRKKKKKKKQSRSRSETRKTRGNHDKRTHLRKSEEADLRKEVKGLGNAKGHYIGKTGKHYAPGKKHDTDEVLHGDRNHGDDYTRGGGRKHHGKHAEKKYKHTEKREDGRWRSPYEERERGKDRKMEEKNKKKKGKKYNETDEQKSTADSSFTDSVKDSSYSEMYEYKRRSLGKEGYRRSRSINESSTYSYTKGRRYDNNVMMRRNKQGERKAEDFSPTRNRKNDGILKYRLRKDLSKELRKKDEEWNVRRESDMLGKHSSRRYSVQNEDSYRAYKYRHQERGSYAALFGGKKLRHHEGSDGKDRINGSGGYGESHLNDRMGAWLGERLQDRLGGVERRTGLINREKSCPFLLRLFYKKDMEFSSVDDINISANDLSNNELQIYAWIDITMREIVTLVKDFYEESRNRNAQWIFKAYSKEKNQLTFLSRVHSTRHNHKEDYKTLLSLNYEIGDIILCCTNHSTSHSLSDGQAKGKWKNAKTSKKRTKKKKKKKKRKGRKGKEKKDIKNKGVICRCGGGGGKLCTECEIPTRDETFAQHELTTLRNGKRGNMQIREGGQV</sequence>
<keyword evidence="4" id="KW-1185">Reference proteome</keyword>
<comment type="similarity">
    <text evidence="1">Belongs to the SAP18 family.</text>
</comment>
<proteinExistence type="inferred from homology"/>
<feature type="compositionally biased region" description="Polar residues" evidence="2">
    <location>
        <begin position="536"/>
        <end position="547"/>
    </location>
</feature>
<feature type="region of interest" description="Disordered" evidence="2">
    <location>
        <begin position="1"/>
        <end position="547"/>
    </location>
</feature>
<dbReference type="PANTHER" id="PTHR13082">
    <property type="entry name" value="SAP18"/>
    <property type="match status" value="1"/>
</dbReference>
<dbReference type="Pfam" id="PF06487">
    <property type="entry name" value="SAP18"/>
    <property type="match status" value="1"/>
</dbReference>
<feature type="compositionally biased region" description="Basic and acidic residues" evidence="2">
    <location>
        <begin position="18"/>
        <end position="38"/>
    </location>
</feature>
<feature type="compositionally biased region" description="Basic residues" evidence="2">
    <location>
        <begin position="393"/>
        <end position="402"/>
    </location>
</feature>
<dbReference type="AlphaFoldDB" id="A0A1A8YG17"/>
<feature type="compositionally biased region" description="Basic and acidic residues" evidence="2">
    <location>
        <begin position="354"/>
        <end position="381"/>
    </location>
</feature>
<feature type="compositionally biased region" description="Basic residues" evidence="2">
    <location>
        <begin position="179"/>
        <end position="195"/>
    </location>
</feature>
<feature type="compositionally biased region" description="Basic and acidic residues" evidence="2">
    <location>
        <begin position="454"/>
        <end position="473"/>
    </location>
</feature>
<feature type="compositionally biased region" description="Basic and acidic residues" evidence="2">
    <location>
        <begin position="253"/>
        <end position="274"/>
    </location>
</feature>
<name>A0A1A8YG17_PLAOA</name>
<feature type="compositionally biased region" description="Basic and acidic residues" evidence="2">
    <location>
        <begin position="596"/>
        <end position="611"/>
    </location>
</feature>
<dbReference type="GO" id="GO:0005634">
    <property type="term" value="C:nucleus"/>
    <property type="evidence" value="ECO:0007669"/>
    <property type="project" value="TreeGrafter"/>
</dbReference>
<dbReference type="EMBL" id="FLRD01000002">
    <property type="protein sequence ID" value="SBT30485.1"/>
    <property type="molecule type" value="Genomic_DNA"/>
</dbReference>
<feature type="compositionally biased region" description="Basic and acidic residues" evidence="2">
    <location>
        <begin position="493"/>
        <end position="519"/>
    </location>
</feature>
<dbReference type="Gene3D" id="3.10.20.550">
    <property type="entry name" value="ASAP complex, SAP18 subunit"/>
    <property type="match status" value="1"/>
</dbReference>
<dbReference type="InterPro" id="IPR042534">
    <property type="entry name" value="SAP18_sf"/>
</dbReference>
<dbReference type="PANTHER" id="PTHR13082:SF0">
    <property type="entry name" value="HISTONE DEACETYLASE COMPLEX SUBUNIT SAP18"/>
    <property type="match status" value="1"/>
</dbReference>
<evidence type="ECO:0000313" key="4">
    <source>
        <dbReference type="Proteomes" id="UP000078555"/>
    </source>
</evidence>
<feature type="compositionally biased region" description="Polar residues" evidence="2">
    <location>
        <begin position="243"/>
        <end position="252"/>
    </location>
</feature>
<feature type="compositionally biased region" description="Basic and acidic residues" evidence="2">
    <location>
        <begin position="98"/>
        <end position="131"/>
    </location>
</feature>
<feature type="compositionally biased region" description="Basic and acidic residues" evidence="2">
    <location>
        <begin position="61"/>
        <end position="91"/>
    </location>
</feature>
<protein>
    <submittedName>
        <fullName evidence="3">Histone deacetylase complex subunit SAP18, putative (SAP18)</fullName>
    </submittedName>
</protein>
<dbReference type="Proteomes" id="UP000078555">
    <property type="component" value="Unassembled WGS sequence"/>
</dbReference>
<evidence type="ECO:0000256" key="2">
    <source>
        <dbReference type="SAM" id="MobiDB-lite"/>
    </source>
</evidence>
<feature type="compositionally biased region" description="Low complexity" evidence="2">
    <location>
        <begin position="278"/>
        <end position="287"/>
    </location>
</feature>
<feature type="compositionally biased region" description="Basic residues" evidence="2">
    <location>
        <begin position="332"/>
        <end position="345"/>
    </location>
</feature>
<organism evidence="3 4">
    <name type="scientific">Plasmodium ovale wallikeri</name>
    <dbReference type="NCBI Taxonomy" id="864142"/>
    <lineage>
        <taxon>Eukaryota</taxon>
        <taxon>Sar</taxon>
        <taxon>Alveolata</taxon>
        <taxon>Apicomplexa</taxon>
        <taxon>Aconoidasida</taxon>
        <taxon>Haemosporida</taxon>
        <taxon>Plasmodiidae</taxon>
        <taxon>Plasmodium</taxon>
        <taxon>Plasmodium (Plasmodium)</taxon>
    </lineage>
</organism>
<feature type="compositionally biased region" description="Basic residues" evidence="2">
    <location>
        <begin position="141"/>
        <end position="150"/>
    </location>
</feature>
<evidence type="ECO:0000256" key="1">
    <source>
        <dbReference type="ARBA" id="ARBA00009143"/>
    </source>
</evidence>
<feature type="compositionally biased region" description="Basic and acidic residues" evidence="2">
    <location>
        <begin position="316"/>
        <end position="331"/>
    </location>
</feature>
<feature type="region of interest" description="Disordered" evidence="2">
    <location>
        <begin position="592"/>
        <end position="611"/>
    </location>
</feature>
<evidence type="ECO:0000313" key="3">
    <source>
        <dbReference type="EMBL" id="SBT30485.1"/>
    </source>
</evidence>